<proteinExistence type="predicted"/>
<dbReference type="AlphaFoldDB" id="A0AAW0ELB4"/>
<organism evidence="1 2">
    <name type="scientific">Novymonas esmeraldas</name>
    <dbReference type="NCBI Taxonomy" id="1808958"/>
    <lineage>
        <taxon>Eukaryota</taxon>
        <taxon>Discoba</taxon>
        <taxon>Euglenozoa</taxon>
        <taxon>Kinetoplastea</taxon>
        <taxon>Metakinetoplastina</taxon>
        <taxon>Trypanosomatida</taxon>
        <taxon>Trypanosomatidae</taxon>
        <taxon>Novymonas</taxon>
    </lineage>
</organism>
<dbReference type="InterPro" id="IPR015943">
    <property type="entry name" value="WD40/YVTN_repeat-like_dom_sf"/>
</dbReference>
<gene>
    <name evidence="1" type="ORF">NESM_000359600</name>
</gene>
<name>A0AAW0ELB4_9TRYP</name>
<evidence type="ECO:0000313" key="1">
    <source>
        <dbReference type="EMBL" id="KAK7194431.1"/>
    </source>
</evidence>
<evidence type="ECO:0000313" key="2">
    <source>
        <dbReference type="Proteomes" id="UP001430356"/>
    </source>
</evidence>
<sequence>MEFSSTSSSDAELEEELHRNFHRERREQLGIIRASSANTRGLAVRFTLPDGRSIDVRKGAIYIPSRDLYVHVLQARRCPERWFGDGRVPLRRRQPLSADAVVLQRVGDGLVAAARAPVDVALSQATDNGFFVFKEVVRRQTGERATVASSSAEAEAVSSAPVTRSPRPWCDPFTDVRFQRVVSLSRWRFSADHPQRLRELRHDTWDTAALDLALHSEDACCNDGVLGIVWRLSGRDGGVWYLRNGDTASANGTAPTSIRVALIPQAASQRCVEMYCTHTVAPSPDTAVSDSLNRGTCVCRLLVVTTTHVLHIHLLYSRPDESAVVHALSTLRLGSALATPLLLASVTCCCLGDVELPPPPPSAPALPNSAAVSSNGDGEFSFCVGAGRSVFAFLWRGGQWRKTRVVSFAATDVTAVAVVERVGLRVPVVVAGMRNGTMQVVEAVGRRRGKVTFDPTPRHTGSDIIAVYPALGLVHGVVSVARDGGAKVWDLRRLPLEKDPVHTLLEARPGGGQAGVCSSAMVGPILAASSISTGLVCVDVRTAAQLFHTADHLSPSTRLTFGPSCDGDGGYELFTFGPYYTQHLQLCP</sequence>
<dbReference type="Gene3D" id="2.130.10.10">
    <property type="entry name" value="YVTN repeat-like/Quinoprotein amine dehydrogenase"/>
    <property type="match status" value="1"/>
</dbReference>
<dbReference type="SUPFAM" id="SSF50998">
    <property type="entry name" value="Quinoprotein alcohol dehydrogenase-like"/>
    <property type="match status" value="1"/>
</dbReference>
<keyword evidence="2" id="KW-1185">Reference proteome</keyword>
<reference evidence="1 2" key="1">
    <citation type="journal article" date="2021" name="MBio">
        <title>A New Model Trypanosomatid, Novymonas esmeraldas: Genomic Perception of Its 'Candidatus Pandoraea novymonadis' Endosymbiont.</title>
        <authorList>
            <person name="Zakharova A."/>
            <person name="Saura A."/>
            <person name="Butenko A."/>
            <person name="Podesvova L."/>
            <person name="Warmusova S."/>
            <person name="Kostygov A.Y."/>
            <person name="Nenarokova A."/>
            <person name="Lukes J."/>
            <person name="Opperdoes F.R."/>
            <person name="Yurchenko V."/>
        </authorList>
    </citation>
    <scope>NUCLEOTIDE SEQUENCE [LARGE SCALE GENOMIC DNA]</scope>
    <source>
        <strain evidence="1 2">E262AT.01</strain>
    </source>
</reference>
<dbReference type="EMBL" id="JAECZO010000036">
    <property type="protein sequence ID" value="KAK7194431.1"/>
    <property type="molecule type" value="Genomic_DNA"/>
</dbReference>
<accession>A0AAW0ELB4</accession>
<dbReference type="InterPro" id="IPR011047">
    <property type="entry name" value="Quinoprotein_ADH-like_sf"/>
</dbReference>
<protein>
    <submittedName>
        <fullName evidence="1">Uncharacterized protein</fullName>
    </submittedName>
</protein>
<comment type="caution">
    <text evidence="1">The sequence shown here is derived from an EMBL/GenBank/DDBJ whole genome shotgun (WGS) entry which is preliminary data.</text>
</comment>
<dbReference type="Proteomes" id="UP001430356">
    <property type="component" value="Unassembled WGS sequence"/>
</dbReference>